<gene>
    <name evidence="15" type="ORF">SAMN02982931_03442</name>
</gene>
<dbReference type="Proteomes" id="UP000199071">
    <property type="component" value="Unassembled WGS sequence"/>
</dbReference>
<dbReference type="Gene3D" id="3.40.50.2300">
    <property type="match status" value="1"/>
</dbReference>
<evidence type="ECO:0000256" key="7">
    <source>
        <dbReference type="ARBA" id="ARBA00022741"/>
    </source>
</evidence>
<dbReference type="InterPro" id="IPR009219">
    <property type="entry name" value="Bactrphtchr_CheY"/>
</dbReference>
<dbReference type="PROSITE" id="PS50110">
    <property type="entry name" value="RESPONSE_REGULATORY"/>
    <property type="match status" value="1"/>
</dbReference>
<evidence type="ECO:0000256" key="3">
    <source>
        <dbReference type="ARBA" id="ARBA00022543"/>
    </source>
</evidence>
<evidence type="ECO:0000313" key="16">
    <source>
        <dbReference type="Proteomes" id="UP000199071"/>
    </source>
</evidence>
<evidence type="ECO:0000256" key="4">
    <source>
        <dbReference type="ARBA" id="ARBA00022553"/>
    </source>
</evidence>
<dbReference type="Gene3D" id="3.30.565.10">
    <property type="entry name" value="Histidine kinase-like ATPase, C-terminal domain"/>
    <property type="match status" value="1"/>
</dbReference>
<keyword evidence="5" id="KW-0716">Sensory transduction</keyword>
<dbReference type="SUPFAM" id="SSF55874">
    <property type="entry name" value="ATPase domain of HSP90 chaperone/DNA topoisomerase II/histidine kinase"/>
    <property type="match status" value="1"/>
</dbReference>
<evidence type="ECO:0000256" key="12">
    <source>
        <dbReference type="PROSITE-ProRule" id="PRU00169"/>
    </source>
</evidence>
<keyword evidence="6" id="KW-0808">Transferase</keyword>
<evidence type="ECO:0000256" key="10">
    <source>
        <dbReference type="ARBA" id="ARBA00022991"/>
    </source>
</evidence>
<evidence type="ECO:0000259" key="14">
    <source>
        <dbReference type="PROSITE" id="PS50110"/>
    </source>
</evidence>
<feature type="modified residue" description="4-aspartylphosphate" evidence="12">
    <location>
        <position position="782"/>
    </location>
</feature>
<dbReference type="InterPro" id="IPR013515">
    <property type="entry name" value="Phytochrome_cen-reg"/>
</dbReference>
<sequence>MTGAKPINSLGQTVDLTNCDREPIHLLGMIQSHGCLLVLSETLAVLHASETAEAWFRKATSDLIGTSVEDLLPPAAFSSLKRALSQLRSTTQVERDFGLELATGQVADMAVHVTGRTIIVEFEPSGDDTQRSDELVRSAMVRLGEARGVKEVLDETTRVVRQLIGYDRVMVYRFLDDGTGEVVAEDKIDGLEPFLGLRYPPTDIPRQARELYKRNLIRSIADVGDRPSLIQPPAAEPVDLSFSVLRSVSPIHIEYLTNMGVGASMSLSIMRGDDLWGLVACHHMTPRQLSLRTRSQAELFARMLSLLLESREQAAQVVDEQRVQALHGRMMTAVSRDTKAASIIDLAPELTRLLPSDGIGVWIDDGAALWGQTPSPEEFSGIVRFLNQKADGSIYATRNLAEVYPRAADFSGRAAGLMAIPLSRESRDYLVLFRREVVSKVVWAGNPEKPAQLGPNGVRLTPRKSFEAWQEMVRGESDPWKGNERRIAEVLRSTILEVILRLTSEAEADRRRAQEKQDLLIAELNHRSRNMLGLVRSIIRQSRAGHATTEEYVAVLGDRIQALARAHDQITDRHWSPVSVRGLVEAEADAYLNGNPDRLVVEGDDALIDPTAFSSLALVIHEMMTNATKYGALKVPTGRVTVALSRDSGGRLVVDWTERGGPPVQAPKRRGFGSTIIERSIPFDLKGEADIHHELAGVRARFVIPANYAHDAEPAGAGARNQPAHVGALSGHILIVEDNLLVAMDAEDIAKDLGATSIETAADTAAALTAIEARRPDFALLDINLGSETSLPVAKLLRELGVTFAFVTGYGERAGLPPDFDDVPRLSKPFTPDSFRDFLTRFAA</sequence>
<keyword evidence="9" id="KW-0067">ATP-binding</keyword>
<keyword evidence="16" id="KW-1185">Reference proteome</keyword>
<keyword evidence="4 12" id="KW-0597">Phosphoprotein</keyword>
<dbReference type="InterPro" id="IPR035965">
    <property type="entry name" value="PAS-like_dom_sf"/>
</dbReference>
<keyword evidence="11" id="KW-0675">Receptor</keyword>
<feature type="domain" description="Phytochrome chromophore attachment site" evidence="13">
    <location>
        <begin position="148"/>
        <end position="302"/>
    </location>
</feature>
<dbReference type="Pfam" id="PF01590">
    <property type="entry name" value="GAF"/>
    <property type="match status" value="1"/>
</dbReference>
<dbReference type="PROSITE" id="PS50046">
    <property type="entry name" value="PHYTOCHROME_2"/>
    <property type="match status" value="1"/>
</dbReference>
<dbReference type="InterPro" id="IPR016132">
    <property type="entry name" value="Phyto_chromo_attachment"/>
</dbReference>
<dbReference type="GO" id="GO:0004673">
    <property type="term" value="F:protein histidine kinase activity"/>
    <property type="evidence" value="ECO:0007669"/>
    <property type="project" value="UniProtKB-EC"/>
</dbReference>
<dbReference type="InterPro" id="IPR043150">
    <property type="entry name" value="Phytochrome_PHY_sf"/>
</dbReference>
<dbReference type="GO" id="GO:0009584">
    <property type="term" value="P:detection of visible light"/>
    <property type="evidence" value="ECO:0007669"/>
    <property type="project" value="InterPro"/>
</dbReference>
<dbReference type="EMBL" id="FMXQ01000007">
    <property type="protein sequence ID" value="SDB44948.1"/>
    <property type="molecule type" value="Genomic_DNA"/>
</dbReference>
<dbReference type="SMART" id="SM00911">
    <property type="entry name" value="HWE_HK"/>
    <property type="match status" value="1"/>
</dbReference>
<dbReference type="RefSeq" id="WP_090878179.1">
    <property type="nucleotide sequence ID" value="NZ_FMXQ01000007.1"/>
</dbReference>
<dbReference type="GO" id="GO:0005524">
    <property type="term" value="F:ATP binding"/>
    <property type="evidence" value="ECO:0007669"/>
    <property type="project" value="UniProtKB-KW"/>
</dbReference>
<evidence type="ECO:0000256" key="5">
    <source>
        <dbReference type="ARBA" id="ARBA00022606"/>
    </source>
</evidence>
<dbReference type="GO" id="GO:0009881">
    <property type="term" value="F:photoreceptor activity"/>
    <property type="evidence" value="ECO:0007669"/>
    <property type="project" value="UniProtKB-KW"/>
</dbReference>
<keyword evidence="7" id="KW-0547">Nucleotide-binding</keyword>
<accession>A0A1G6DIJ6</accession>
<dbReference type="SMART" id="SM00065">
    <property type="entry name" value="GAF"/>
    <property type="match status" value="1"/>
</dbReference>
<dbReference type="InterPro" id="IPR011006">
    <property type="entry name" value="CheY-like_superfamily"/>
</dbReference>
<dbReference type="Gene3D" id="3.30.450.20">
    <property type="entry name" value="PAS domain"/>
    <property type="match status" value="1"/>
</dbReference>
<dbReference type="InterPro" id="IPR011102">
    <property type="entry name" value="Sig_transdc_His_kinase_HWE"/>
</dbReference>
<dbReference type="GO" id="GO:0006355">
    <property type="term" value="P:regulation of DNA-templated transcription"/>
    <property type="evidence" value="ECO:0007669"/>
    <property type="project" value="InterPro"/>
</dbReference>
<evidence type="ECO:0000256" key="2">
    <source>
        <dbReference type="ARBA" id="ARBA00012438"/>
    </source>
</evidence>
<comment type="catalytic activity">
    <reaction evidence="1">
        <text>ATP + protein L-histidine = ADP + protein N-phospho-L-histidine.</text>
        <dbReference type="EC" id="2.7.13.3"/>
    </reaction>
</comment>
<evidence type="ECO:0000256" key="9">
    <source>
        <dbReference type="ARBA" id="ARBA00022840"/>
    </source>
</evidence>
<dbReference type="InterPro" id="IPR029016">
    <property type="entry name" value="GAF-like_dom_sf"/>
</dbReference>
<dbReference type="OrthoDB" id="9760752at2"/>
<dbReference type="Pfam" id="PF00072">
    <property type="entry name" value="Response_reg"/>
    <property type="match status" value="1"/>
</dbReference>
<dbReference type="InterPro" id="IPR001294">
    <property type="entry name" value="Phytochrome"/>
</dbReference>
<dbReference type="InterPro" id="IPR036890">
    <property type="entry name" value="HATPase_C_sf"/>
</dbReference>
<dbReference type="AlphaFoldDB" id="A0A1G6DIJ6"/>
<name>A0A1G6DIJ6_9HYPH</name>
<dbReference type="PANTHER" id="PTHR41523">
    <property type="entry name" value="TWO-COMPONENT SYSTEM SENSOR PROTEIN"/>
    <property type="match status" value="1"/>
</dbReference>
<proteinExistence type="predicted"/>
<dbReference type="Gene3D" id="3.30.450.40">
    <property type="match status" value="1"/>
</dbReference>
<keyword evidence="8 15" id="KW-0418">Kinase</keyword>
<dbReference type="Pfam" id="PF00360">
    <property type="entry name" value="PHY"/>
    <property type="match status" value="1"/>
</dbReference>
<protein>
    <recommendedName>
        <fullName evidence="2">histidine kinase</fullName>
        <ecNumber evidence="2">2.7.13.3</ecNumber>
    </recommendedName>
</protein>
<dbReference type="SUPFAM" id="SSF55781">
    <property type="entry name" value="GAF domain-like"/>
    <property type="match status" value="2"/>
</dbReference>
<dbReference type="Gene3D" id="3.30.450.270">
    <property type="match status" value="1"/>
</dbReference>
<keyword evidence="3" id="KW-0600">Photoreceptor protein</keyword>
<evidence type="ECO:0000256" key="8">
    <source>
        <dbReference type="ARBA" id="ARBA00022777"/>
    </source>
</evidence>
<dbReference type="InterPro" id="IPR003018">
    <property type="entry name" value="GAF"/>
</dbReference>
<dbReference type="InterPro" id="IPR013654">
    <property type="entry name" value="PAS_2"/>
</dbReference>
<dbReference type="GO" id="GO:0000160">
    <property type="term" value="P:phosphorelay signal transduction system"/>
    <property type="evidence" value="ECO:0007669"/>
    <property type="project" value="InterPro"/>
</dbReference>
<keyword evidence="10" id="KW-0157">Chromophore</keyword>
<dbReference type="SUPFAM" id="SSF55785">
    <property type="entry name" value="PYP-like sensor domain (PAS domain)"/>
    <property type="match status" value="1"/>
</dbReference>
<organism evidence="15 16">
    <name type="scientific">Bauldia litoralis</name>
    <dbReference type="NCBI Taxonomy" id="665467"/>
    <lineage>
        <taxon>Bacteria</taxon>
        <taxon>Pseudomonadati</taxon>
        <taxon>Pseudomonadota</taxon>
        <taxon>Alphaproteobacteria</taxon>
        <taxon>Hyphomicrobiales</taxon>
        <taxon>Kaistiaceae</taxon>
        <taxon>Bauldia</taxon>
    </lineage>
</organism>
<dbReference type="STRING" id="665467.SAMN02982931_03442"/>
<evidence type="ECO:0000256" key="1">
    <source>
        <dbReference type="ARBA" id="ARBA00000085"/>
    </source>
</evidence>
<reference evidence="15 16" key="1">
    <citation type="submission" date="2016-10" db="EMBL/GenBank/DDBJ databases">
        <authorList>
            <person name="de Groot N.N."/>
        </authorList>
    </citation>
    <scope>NUCLEOTIDE SEQUENCE [LARGE SCALE GENOMIC DNA]</scope>
    <source>
        <strain evidence="15 16">ATCC 35022</strain>
    </source>
</reference>
<evidence type="ECO:0000313" key="15">
    <source>
        <dbReference type="EMBL" id="SDB44948.1"/>
    </source>
</evidence>
<dbReference type="Pfam" id="PF07536">
    <property type="entry name" value="HWE_HK"/>
    <property type="match status" value="1"/>
</dbReference>
<dbReference type="InterPro" id="IPR001789">
    <property type="entry name" value="Sig_transdc_resp-reg_receiver"/>
</dbReference>
<dbReference type="SUPFAM" id="SSF52172">
    <property type="entry name" value="CheY-like"/>
    <property type="match status" value="1"/>
</dbReference>
<evidence type="ECO:0000256" key="11">
    <source>
        <dbReference type="ARBA" id="ARBA00023170"/>
    </source>
</evidence>
<dbReference type="Pfam" id="PF08446">
    <property type="entry name" value="PAS_2"/>
    <property type="match status" value="1"/>
</dbReference>
<dbReference type="PANTHER" id="PTHR41523:SF8">
    <property type="entry name" value="ETHYLENE RESPONSE SENSOR PROTEIN"/>
    <property type="match status" value="1"/>
</dbReference>
<dbReference type="SMART" id="SM00448">
    <property type="entry name" value="REC"/>
    <property type="match status" value="1"/>
</dbReference>
<evidence type="ECO:0000256" key="6">
    <source>
        <dbReference type="ARBA" id="ARBA00022679"/>
    </source>
</evidence>
<dbReference type="PIRSF" id="PIRSF036397">
    <property type="entry name" value="Bactrphtchrm_rec"/>
    <property type="match status" value="1"/>
</dbReference>
<dbReference type="EC" id="2.7.13.3" evidence="2"/>
<dbReference type="PRINTS" id="PR01033">
    <property type="entry name" value="PHYTOCHROME"/>
</dbReference>
<feature type="domain" description="Response regulatory" evidence="14">
    <location>
        <begin position="732"/>
        <end position="843"/>
    </location>
</feature>
<evidence type="ECO:0000259" key="13">
    <source>
        <dbReference type="PROSITE" id="PS50046"/>
    </source>
</evidence>